<name>A0A2P6PH39_ROSCH</name>
<reference evidence="1 2" key="1">
    <citation type="journal article" date="2018" name="Nat. Genet.">
        <title>The Rosa genome provides new insights in the design of modern roses.</title>
        <authorList>
            <person name="Bendahmane M."/>
        </authorList>
    </citation>
    <scope>NUCLEOTIDE SEQUENCE [LARGE SCALE GENOMIC DNA]</scope>
    <source>
        <strain evidence="2">cv. Old Blush</strain>
    </source>
</reference>
<proteinExistence type="predicted"/>
<gene>
    <name evidence="1" type="ORF">RchiOBHm_Chr7g0237001</name>
</gene>
<evidence type="ECO:0000313" key="1">
    <source>
        <dbReference type="EMBL" id="PRQ21239.1"/>
    </source>
</evidence>
<dbReference type="Proteomes" id="UP000238479">
    <property type="component" value="Chromosome 7"/>
</dbReference>
<dbReference type="AlphaFoldDB" id="A0A2P6PH39"/>
<dbReference type="Gramene" id="PRQ21239">
    <property type="protein sequence ID" value="PRQ21239"/>
    <property type="gene ID" value="RchiOBHm_Chr7g0237001"/>
</dbReference>
<keyword evidence="2" id="KW-1185">Reference proteome</keyword>
<sequence length="52" mass="5817">MTKIQVISFGRICAEINETLTWMLCPSQLIANLIFCSSESLNIQCFNGFSSL</sequence>
<organism evidence="1 2">
    <name type="scientific">Rosa chinensis</name>
    <name type="common">China rose</name>
    <dbReference type="NCBI Taxonomy" id="74649"/>
    <lineage>
        <taxon>Eukaryota</taxon>
        <taxon>Viridiplantae</taxon>
        <taxon>Streptophyta</taxon>
        <taxon>Embryophyta</taxon>
        <taxon>Tracheophyta</taxon>
        <taxon>Spermatophyta</taxon>
        <taxon>Magnoliopsida</taxon>
        <taxon>eudicotyledons</taxon>
        <taxon>Gunneridae</taxon>
        <taxon>Pentapetalae</taxon>
        <taxon>rosids</taxon>
        <taxon>fabids</taxon>
        <taxon>Rosales</taxon>
        <taxon>Rosaceae</taxon>
        <taxon>Rosoideae</taxon>
        <taxon>Rosoideae incertae sedis</taxon>
        <taxon>Rosa</taxon>
    </lineage>
</organism>
<accession>A0A2P6PH39</accession>
<comment type="caution">
    <text evidence="1">The sequence shown here is derived from an EMBL/GenBank/DDBJ whole genome shotgun (WGS) entry which is preliminary data.</text>
</comment>
<dbReference type="EMBL" id="PDCK01000045">
    <property type="protein sequence ID" value="PRQ21239.1"/>
    <property type="molecule type" value="Genomic_DNA"/>
</dbReference>
<protein>
    <submittedName>
        <fullName evidence="1">Uncharacterized protein</fullName>
    </submittedName>
</protein>
<evidence type="ECO:0000313" key="2">
    <source>
        <dbReference type="Proteomes" id="UP000238479"/>
    </source>
</evidence>